<gene>
    <name evidence="1" type="ordered locus">KNP414_00591</name>
</gene>
<proteinExistence type="predicted"/>
<organism evidence="1 2">
    <name type="scientific">Paenibacillus mucilaginosus (strain KNP414)</name>
    <dbReference type="NCBI Taxonomy" id="1036673"/>
    <lineage>
        <taxon>Bacteria</taxon>
        <taxon>Bacillati</taxon>
        <taxon>Bacillota</taxon>
        <taxon>Bacilli</taxon>
        <taxon>Bacillales</taxon>
        <taxon>Paenibacillaceae</taxon>
        <taxon>Paenibacillus</taxon>
    </lineage>
</organism>
<accession>F8FQD4</accession>
<dbReference type="EMBL" id="CP002869">
    <property type="protein sequence ID" value="AEI39195.1"/>
    <property type="molecule type" value="Genomic_DNA"/>
</dbReference>
<dbReference type="HOGENOM" id="CLU_3171046_0_0_9"/>
<name>F8FQD4_PAEMK</name>
<evidence type="ECO:0000313" key="1">
    <source>
        <dbReference type="EMBL" id="AEI39195.1"/>
    </source>
</evidence>
<sequence>MFFLAAFLRYNFLYFLKRVGGWTDKRYTGGRDWKYGCRLGAAAGERA</sequence>
<dbReference type="KEGG" id="pms:KNP414_00591"/>
<dbReference type="Proteomes" id="UP000006620">
    <property type="component" value="Chromosome"/>
</dbReference>
<evidence type="ECO:0000313" key="2">
    <source>
        <dbReference type="Proteomes" id="UP000006620"/>
    </source>
</evidence>
<reference evidence="2" key="1">
    <citation type="submission" date="2011-06" db="EMBL/GenBank/DDBJ databases">
        <title>Complete genome sequence of Paenibacillus mucilaginosus KNP414.</title>
        <authorList>
            <person name="Wang J."/>
            <person name="Hu S."/>
            <person name="Hu X."/>
            <person name="Zhang B."/>
            <person name="Dong D."/>
            <person name="Zhang S."/>
            <person name="Zhao K."/>
            <person name="Wu D."/>
        </authorList>
    </citation>
    <scope>NUCLEOTIDE SEQUENCE [LARGE SCALE GENOMIC DNA]</scope>
    <source>
        <strain evidence="2">KNP414</strain>
    </source>
</reference>
<reference evidence="1 2" key="2">
    <citation type="journal article" date="2013" name="Genome Announc.">
        <title>Genome Sequence of Growth-Improving Paenibacillus mucilaginosus Strain KNP414.</title>
        <authorList>
            <person name="Lu J.J."/>
            <person name="Wang J.F."/>
            <person name="Hu X.F."/>
        </authorList>
    </citation>
    <scope>NUCLEOTIDE SEQUENCE [LARGE SCALE GENOMIC DNA]</scope>
    <source>
        <strain evidence="1 2">KNP414</strain>
    </source>
</reference>
<protein>
    <submittedName>
        <fullName evidence="1">Uncharacterized protein</fullName>
    </submittedName>
</protein>
<dbReference type="AlphaFoldDB" id="F8FQD4"/>